<dbReference type="AlphaFoldDB" id="A0A8S8ZNG1"/>
<proteinExistence type="predicted"/>
<dbReference type="Proteomes" id="UP000433876">
    <property type="component" value="Unassembled WGS sequence"/>
</dbReference>
<accession>A0A8S8ZNG1</accession>
<dbReference type="EMBL" id="NMPR01000059">
    <property type="protein sequence ID" value="KAA8632234.1"/>
    <property type="molecule type" value="Genomic_DNA"/>
</dbReference>
<name>A0A8S8ZNG1_SORMA</name>
<evidence type="ECO:0000313" key="3">
    <source>
        <dbReference type="Proteomes" id="UP000433876"/>
    </source>
</evidence>
<sequence>MEESFPWRPHGCRLPFPSRPTHQQGTLCRKGLSPSSRTPLPCQSIVRHLVRSRCPCGVVFEHQQPFCLSRIDTSVNHC</sequence>
<feature type="region of interest" description="Disordered" evidence="1">
    <location>
        <begin position="16"/>
        <end position="38"/>
    </location>
</feature>
<organism evidence="2 3">
    <name type="scientific">Sordaria macrospora</name>
    <dbReference type="NCBI Taxonomy" id="5147"/>
    <lineage>
        <taxon>Eukaryota</taxon>
        <taxon>Fungi</taxon>
        <taxon>Dikarya</taxon>
        <taxon>Ascomycota</taxon>
        <taxon>Pezizomycotina</taxon>
        <taxon>Sordariomycetes</taxon>
        <taxon>Sordariomycetidae</taxon>
        <taxon>Sordariales</taxon>
        <taxon>Sordariaceae</taxon>
        <taxon>Sordaria</taxon>
    </lineage>
</organism>
<comment type="caution">
    <text evidence="2">The sequence shown here is derived from an EMBL/GenBank/DDBJ whole genome shotgun (WGS) entry which is preliminary data.</text>
</comment>
<evidence type="ECO:0000313" key="2">
    <source>
        <dbReference type="EMBL" id="KAA8632234.1"/>
    </source>
</evidence>
<reference evidence="2 3" key="1">
    <citation type="submission" date="2017-07" db="EMBL/GenBank/DDBJ databases">
        <title>Genome sequence of the Sordaria macrospora wild type strain R19027.</title>
        <authorList>
            <person name="Nowrousian M."/>
            <person name="Teichert I."/>
            <person name="Kueck U."/>
        </authorList>
    </citation>
    <scope>NUCLEOTIDE SEQUENCE [LARGE SCALE GENOMIC DNA]</scope>
    <source>
        <strain evidence="2 3">R19027</strain>
        <tissue evidence="2">Mycelium</tissue>
    </source>
</reference>
<evidence type="ECO:0000256" key="1">
    <source>
        <dbReference type="SAM" id="MobiDB-lite"/>
    </source>
</evidence>
<protein>
    <submittedName>
        <fullName evidence="2">Uncharacterized protein</fullName>
    </submittedName>
</protein>
<gene>
    <name evidence="2" type="ORF">SMACR_01452</name>
</gene>